<gene>
    <name evidence="1" type="ORF">OV079_39810</name>
</gene>
<protein>
    <submittedName>
        <fullName evidence="1">Uncharacterized protein</fullName>
    </submittedName>
</protein>
<reference evidence="1" key="1">
    <citation type="submission" date="2022-11" db="EMBL/GenBank/DDBJ databases">
        <title>Minimal conservation of predation-associated metabolite biosynthetic gene clusters underscores biosynthetic potential of Myxococcota including descriptions for ten novel species: Archangium lansinium sp. nov., Myxococcus landrumus sp. nov., Nannocystis bai.</title>
        <authorList>
            <person name="Ahearne A."/>
            <person name="Stevens C."/>
            <person name="Phillips K."/>
        </authorList>
    </citation>
    <scope>NUCLEOTIDE SEQUENCE</scope>
    <source>
        <strain evidence="1">Na p29</strain>
    </source>
</reference>
<dbReference type="Proteomes" id="UP001150924">
    <property type="component" value="Unassembled WGS sequence"/>
</dbReference>
<name>A0A9X3J2C2_9BACT</name>
<dbReference type="EMBL" id="JAPNKE010000002">
    <property type="protein sequence ID" value="MCY1011609.1"/>
    <property type="molecule type" value="Genomic_DNA"/>
</dbReference>
<dbReference type="AlphaFoldDB" id="A0A9X3J2C2"/>
<comment type="caution">
    <text evidence="1">The sequence shown here is derived from an EMBL/GenBank/DDBJ whole genome shotgun (WGS) entry which is preliminary data.</text>
</comment>
<proteinExistence type="predicted"/>
<evidence type="ECO:0000313" key="1">
    <source>
        <dbReference type="EMBL" id="MCY1011609.1"/>
    </source>
</evidence>
<organism evidence="1 2">
    <name type="scientific">Nannocystis pusilla</name>
    <dbReference type="NCBI Taxonomy" id="889268"/>
    <lineage>
        <taxon>Bacteria</taxon>
        <taxon>Pseudomonadati</taxon>
        <taxon>Myxococcota</taxon>
        <taxon>Polyangia</taxon>
        <taxon>Nannocystales</taxon>
        <taxon>Nannocystaceae</taxon>
        <taxon>Nannocystis</taxon>
    </lineage>
</organism>
<accession>A0A9X3J2C2</accession>
<keyword evidence="2" id="KW-1185">Reference proteome</keyword>
<evidence type="ECO:0000313" key="2">
    <source>
        <dbReference type="Proteomes" id="UP001150924"/>
    </source>
</evidence>
<sequence>MTPKLDWSDAGPMAPPKCCSGDMYVGVPTIVPVRVSRSPSGSSCGSAAGCTCVDACDSDIAPAACGRGSSRLAASTEPSAWTRPKSTTRARVLADEHVVGLEVAVNQPGRVRRREASPGPEHRAQHLLPRASLGAEPRPQRVAVDVLHGDVDPFVVLADLVHLHDVRMRQPRQRLRLADHAGPDLAIVEVPPRQDLDRHLSRQRGVVSGIDDPHAALAQLARYGEGADPEEWRALGHGRGARS</sequence>
<dbReference type="AntiFam" id="ANF00226">
    <property type="entry name" value="Shadow ORF (opposite pknB)"/>
</dbReference>